<dbReference type="PANTHER" id="PTHR34477">
    <property type="entry name" value="UPF0213 PROTEIN YHBQ"/>
    <property type="match status" value="1"/>
</dbReference>
<dbReference type="SUPFAM" id="SSF82771">
    <property type="entry name" value="GIY-YIG endonuclease"/>
    <property type="match status" value="1"/>
</dbReference>
<dbReference type="AlphaFoldDB" id="A0A955L499"/>
<accession>A0A955L499</accession>
<evidence type="ECO:0000313" key="3">
    <source>
        <dbReference type="EMBL" id="MCA9382583.1"/>
    </source>
</evidence>
<reference evidence="3" key="2">
    <citation type="journal article" date="2021" name="Microbiome">
        <title>Successional dynamics and alternative stable states in a saline activated sludge microbial community over 9 years.</title>
        <authorList>
            <person name="Wang Y."/>
            <person name="Ye J."/>
            <person name="Ju F."/>
            <person name="Liu L."/>
            <person name="Boyd J.A."/>
            <person name="Deng Y."/>
            <person name="Parks D.H."/>
            <person name="Jiang X."/>
            <person name="Yin X."/>
            <person name="Woodcroft B.J."/>
            <person name="Tyson G.W."/>
            <person name="Hugenholtz P."/>
            <person name="Polz M.F."/>
            <person name="Zhang T."/>
        </authorList>
    </citation>
    <scope>NUCLEOTIDE SEQUENCE</scope>
    <source>
        <strain evidence="3">HKST-UBA10</strain>
    </source>
</reference>
<dbReference type="EMBL" id="JAGQLG010000172">
    <property type="protein sequence ID" value="MCA9382583.1"/>
    <property type="molecule type" value="Genomic_DNA"/>
</dbReference>
<name>A0A955L499_9BACT</name>
<dbReference type="Pfam" id="PF01541">
    <property type="entry name" value="GIY-YIG"/>
    <property type="match status" value="1"/>
</dbReference>
<dbReference type="PANTHER" id="PTHR34477:SF5">
    <property type="entry name" value="BSL5627 PROTEIN"/>
    <property type="match status" value="1"/>
</dbReference>
<dbReference type="InterPro" id="IPR050190">
    <property type="entry name" value="UPF0213_domain"/>
</dbReference>
<dbReference type="Proteomes" id="UP000782843">
    <property type="component" value="Unassembled WGS sequence"/>
</dbReference>
<dbReference type="CDD" id="cd10449">
    <property type="entry name" value="GIY-YIG_SLX1_like"/>
    <property type="match status" value="1"/>
</dbReference>
<sequence length="86" mass="10408">MYYVYLLQSKKDRKLYVGYTKDLINRIATHSKGQVKSTKSRLPIKLIFYESYINQEDALRRERYFKTNKGKRALKLMLQSYFSEEI</sequence>
<evidence type="ECO:0000259" key="2">
    <source>
        <dbReference type="PROSITE" id="PS50164"/>
    </source>
</evidence>
<reference evidence="3" key="1">
    <citation type="submission" date="2020-04" db="EMBL/GenBank/DDBJ databases">
        <authorList>
            <person name="Zhang T."/>
        </authorList>
    </citation>
    <scope>NUCLEOTIDE SEQUENCE</scope>
    <source>
        <strain evidence="3">HKST-UBA10</strain>
    </source>
</reference>
<dbReference type="InterPro" id="IPR000305">
    <property type="entry name" value="GIY-YIG_endonuc"/>
</dbReference>
<dbReference type="Gene3D" id="3.40.1440.10">
    <property type="entry name" value="GIY-YIG endonuclease"/>
    <property type="match status" value="1"/>
</dbReference>
<dbReference type="InterPro" id="IPR035901">
    <property type="entry name" value="GIY-YIG_endonuc_sf"/>
</dbReference>
<proteinExistence type="inferred from homology"/>
<comment type="similarity">
    <text evidence="1">Belongs to the UPF0213 family.</text>
</comment>
<evidence type="ECO:0000313" key="4">
    <source>
        <dbReference type="Proteomes" id="UP000782843"/>
    </source>
</evidence>
<evidence type="ECO:0000256" key="1">
    <source>
        <dbReference type="ARBA" id="ARBA00007435"/>
    </source>
</evidence>
<protein>
    <submittedName>
        <fullName evidence="3">GIY-YIG nuclease family protein</fullName>
    </submittedName>
</protein>
<dbReference type="PROSITE" id="PS50164">
    <property type="entry name" value="GIY_YIG"/>
    <property type="match status" value="1"/>
</dbReference>
<feature type="domain" description="GIY-YIG" evidence="2">
    <location>
        <begin position="1"/>
        <end position="77"/>
    </location>
</feature>
<comment type="caution">
    <text evidence="3">The sequence shown here is derived from an EMBL/GenBank/DDBJ whole genome shotgun (WGS) entry which is preliminary data.</text>
</comment>
<organism evidence="3 4">
    <name type="scientific">Candidatus Dojkabacteria bacterium</name>
    <dbReference type="NCBI Taxonomy" id="2099670"/>
    <lineage>
        <taxon>Bacteria</taxon>
        <taxon>Candidatus Dojkabacteria</taxon>
    </lineage>
</organism>
<gene>
    <name evidence="3" type="ORF">KC660_04220</name>
</gene>